<feature type="compositionally biased region" description="Basic and acidic residues" evidence="7">
    <location>
        <begin position="858"/>
        <end position="869"/>
    </location>
</feature>
<feature type="compositionally biased region" description="Low complexity" evidence="7">
    <location>
        <begin position="908"/>
        <end position="917"/>
    </location>
</feature>
<feature type="compositionally biased region" description="Polar residues" evidence="7">
    <location>
        <begin position="1011"/>
        <end position="1023"/>
    </location>
</feature>
<feature type="compositionally biased region" description="Low complexity" evidence="7">
    <location>
        <begin position="817"/>
        <end position="831"/>
    </location>
</feature>
<dbReference type="FunFam" id="3.30.200.20:FF:000387">
    <property type="entry name" value="Serine/threonine-protein kinase STE11"/>
    <property type="match status" value="1"/>
</dbReference>
<feature type="compositionally biased region" description="Basic and acidic residues" evidence="7">
    <location>
        <begin position="403"/>
        <end position="413"/>
    </location>
</feature>
<dbReference type="InterPro" id="IPR017441">
    <property type="entry name" value="Protein_kinase_ATP_BS"/>
</dbReference>
<feature type="compositionally biased region" description="Pro residues" evidence="7">
    <location>
        <begin position="986"/>
        <end position="999"/>
    </location>
</feature>
<keyword evidence="5 6" id="KW-0067">ATP-binding</keyword>
<dbReference type="PROSITE" id="PS00108">
    <property type="entry name" value="PROTEIN_KINASE_ST"/>
    <property type="match status" value="1"/>
</dbReference>
<dbReference type="Proteomes" id="UP000565441">
    <property type="component" value="Unassembled WGS sequence"/>
</dbReference>
<feature type="compositionally biased region" description="Polar residues" evidence="7">
    <location>
        <begin position="525"/>
        <end position="541"/>
    </location>
</feature>
<feature type="compositionally biased region" description="Polar residues" evidence="7">
    <location>
        <begin position="841"/>
        <end position="857"/>
    </location>
</feature>
<proteinExistence type="inferred from homology"/>
<feature type="compositionally biased region" description="Low complexity" evidence="7">
    <location>
        <begin position="162"/>
        <end position="177"/>
    </location>
</feature>
<keyword evidence="2" id="KW-0808">Transferase</keyword>
<dbReference type="PROSITE" id="PS00107">
    <property type="entry name" value="PROTEIN_KINASE_ATP"/>
    <property type="match status" value="1"/>
</dbReference>
<feature type="compositionally biased region" description="Low complexity" evidence="7">
    <location>
        <begin position="61"/>
        <end position="88"/>
    </location>
</feature>
<evidence type="ECO:0000256" key="2">
    <source>
        <dbReference type="ARBA" id="ARBA00022679"/>
    </source>
</evidence>
<evidence type="ECO:0000313" key="9">
    <source>
        <dbReference type="EMBL" id="KAF5384954.1"/>
    </source>
</evidence>
<dbReference type="SMART" id="SM00220">
    <property type="entry name" value="S_TKc"/>
    <property type="match status" value="1"/>
</dbReference>
<feature type="compositionally biased region" description="Pro residues" evidence="7">
    <location>
        <begin position="89"/>
        <end position="101"/>
    </location>
</feature>
<dbReference type="PANTHER" id="PTHR48016">
    <property type="entry name" value="MAP KINASE KINASE KINASE SSK2-RELATED-RELATED"/>
    <property type="match status" value="1"/>
</dbReference>
<evidence type="ECO:0000256" key="1">
    <source>
        <dbReference type="ARBA" id="ARBA00006529"/>
    </source>
</evidence>
<protein>
    <recommendedName>
        <fullName evidence="8">Protein kinase domain-containing protein</fullName>
    </recommendedName>
</protein>
<dbReference type="EMBL" id="JAACJP010000004">
    <property type="protein sequence ID" value="KAF5384954.1"/>
    <property type="molecule type" value="Genomic_DNA"/>
</dbReference>
<dbReference type="Gene3D" id="1.10.510.10">
    <property type="entry name" value="Transferase(Phosphotransferase) domain 1"/>
    <property type="match status" value="1"/>
</dbReference>
<dbReference type="FunFam" id="1.10.510.10:FF:000182">
    <property type="entry name" value="MAP kinase kinase kinase mkh1"/>
    <property type="match status" value="1"/>
</dbReference>
<feature type="domain" description="Protein kinase" evidence="8">
    <location>
        <begin position="1152"/>
        <end position="1418"/>
    </location>
</feature>
<dbReference type="PROSITE" id="PS50011">
    <property type="entry name" value="PROTEIN_KINASE_DOM"/>
    <property type="match status" value="1"/>
</dbReference>
<dbReference type="SUPFAM" id="SSF56112">
    <property type="entry name" value="Protein kinase-like (PK-like)"/>
    <property type="match status" value="1"/>
</dbReference>
<feature type="compositionally biased region" description="Low complexity" evidence="7">
    <location>
        <begin position="678"/>
        <end position="689"/>
    </location>
</feature>
<dbReference type="GO" id="GO:0005524">
    <property type="term" value="F:ATP binding"/>
    <property type="evidence" value="ECO:0007669"/>
    <property type="project" value="UniProtKB-UniRule"/>
</dbReference>
<feature type="region of interest" description="Disordered" evidence="7">
    <location>
        <begin position="275"/>
        <end position="606"/>
    </location>
</feature>
<evidence type="ECO:0000256" key="3">
    <source>
        <dbReference type="ARBA" id="ARBA00022741"/>
    </source>
</evidence>
<dbReference type="OrthoDB" id="266718at2759"/>
<evidence type="ECO:0000256" key="7">
    <source>
        <dbReference type="SAM" id="MobiDB-lite"/>
    </source>
</evidence>
<name>A0A8H5M8T5_9AGAR</name>
<evidence type="ECO:0000256" key="4">
    <source>
        <dbReference type="ARBA" id="ARBA00022777"/>
    </source>
</evidence>
<evidence type="ECO:0000259" key="8">
    <source>
        <dbReference type="PROSITE" id="PS50011"/>
    </source>
</evidence>
<dbReference type="InterPro" id="IPR050538">
    <property type="entry name" value="MAP_kinase_kinase_kinase"/>
</dbReference>
<feature type="region of interest" description="Disordered" evidence="7">
    <location>
        <begin position="644"/>
        <end position="869"/>
    </location>
</feature>
<dbReference type="GO" id="GO:0004709">
    <property type="term" value="F:MAP kinase kinase kinase activity"/>
    <property type="evidence" value="ECO:0007669"/>
    <property type="project" value="UniProtKB-ARBA"/>
</dbReference>
<dbReference type="InterPro" id="IPR000719">
    <property type="entry name" value="Prot_kinase_dom"/>
</dbReference>
<keyword evidence="3 6" id="KW-0547">Nucleotide-binding</keyword>
<gene>
    <name evidence="9" type="ORF">D9615_001445</name>
</gene>
<feature type="region of interest" description="Disordered" evidence="7">
    <location>
        <begin position="890"/>
        <end position="1028"/>
    </location>
</feature>
<feature type="binding site" evidence="6">
    <location>
        <position position="1181"/>
    </location>
    <ligand>
        <name>ATP</name>
        <dbReference type="ChEBI" id="CHEBI:30616"/>
    </ligand>
</feature>
<feature type="compositionally biased region" description="Polar residues" evidence="7">
    <location>
        <begin position="706"/>
        <end position="725"/>
    </location>
</feature>
<evidence type="ECO:0000313" key="10">
    <source>
        <dbReference type="Proteomes" id="UP000565441"/>
    </source>
</evidence>
<dbReference type="PANTHER" id="PTHR48016:SF48">
    <property type="entry name" value="SERINE_THREONINE-PROTEIN KINASE BCK1_SLK1_SSP31"/>
    <property type="match status" value="1"/>
</dbReference>
<dbReference type="GO" id="GO:0000196">
    <property type="term" value="P:cell integrity MAPK cascade"/>
    <property type="evidence" value="ECO:0007669"/>
    <property type="project" value="UniProtKB-ARBA"/>
</dbReference>
<evidence type="ECO:0000256" key="6">
    <source>
        <dbReference type="PROSITE-ProRule" id="PRU10141"/>
    </source>
</evidence>
<accession>A0A8H5M8T5</accession>
<feature type="compositionally biased region" description="Pro residues" evidence="7">
    <location>
        <begin position="344"/>
        <end position="354"/>
    </location>
</feature>
<feature type="region of interest" description="Disordered" evidence="7">
    <location>
        <begin position="139"/>
        <end position="177"/>
    </location>
</feature>
<feature type="region of interest" description="Disordered" evidence="7">
    <location>
        <begin position="1"/>
        <end position="103"/>
    </location>
</feature>
<keyword evidence="10" id="KW-1185">Reference proteome</keyword>
<feature type="region of interest" description="Disordered" evidence="7">
    <location>
        <begin position="1053"/>
        <end position="1074"/>
    </location>
</feature>
<organism evidence="9 10">
    <name type="scientific">Tricholomella constricta</name>
    <dbReference type="NCBI Taxonomy" id="117010"/>
    <lineage>
        <taxon>Eukaryota</taxon>
        <taxon>Fungi</taxon>
        <taxon>Dikarya</taxon>
        <taxon>Basidiomycota</taxon>
        <taxon>Agaricomycotina</taxon>
        <taxon>Agaricomycetes</taxon>
        <taxon>Agaricomycetidae</taxon>
        <taxon>Agaricales</taxon>
        <taxon>Tricholomatineae</taxon>
        <taxon>Lyophyllaceae</taxon>
        <taxon>Tricholomella</taxon>
    </lineage>
</organism>
<dbReference type="Pfam" id="PF00069">
    <property type="entry name" value="Pkinase"/>
    <property type="match status" value="1"/>
</dbReference>
<reference evidence="9 10" key="1">
    <citation type="journal article" date="2020" name="ISME J.">
        <title>Uncovering the hidden diversity of litter-decomposition mechanisms in mushroom-forming fungi.</title>
        <authorList>
            <person name="Floudas D."/>
            <person name="Bentzer J."/>
            <person name="Ahren D."/>
            <person name="Johansson T."/>
            <person name="Persson P."/>
            <person name="Tunlid A."/>
        </authorList>
    </citation>
    <scope>NUCLEOTIDE SEQUENCE [LARGE SCALE GENOMIC DNA]</scope>
    <source>
        <strain evidence="9 10">CBS 661.87</strain>
    </source>
</reference>
<evidence type="ECO:0000256" key="5">
    <source>
        <dbReference type="ARBA" id="ARBA00022840"/>
    </source>
</evidence>
<sequence>MSEDARGARARNRILYVANPSPDSDPSDDDHSPQPIFVSQPLLPIRVPQKSHSPYHPAPLTTHLPHQPSSHPSLSSPSSTSSPAQEESTPPPTTPGLPVPPVDLTADALASYEPAIADNRPSVDAPQIHTSRKGKFIQTLKSPFHSRHNRPPPDTPPKRPRTSPTVSTPDSLNSFSSTSTVSGKVLIVVTTDSDWYVTVDISGAPSAAFVRECIFNKLNIQDDDQLRFSIYQTEMGAYAIGDALTDERLFSLCRDHGDSKGSLKFFVSHSSAPVHEQPVRSHSPTATTIPPPVLPFNANPAPLRPKRRSRQESISSASEQYPLEANGGYEADLDNPDRDTYKPTPQPHPLPSPPQQHASTNSFINPPPSPRHARRPNGQLPRSSSPHVRPLRTNTPPPPSESTRNDLGAHDPRQYTSLPPPPPLSPNRSTFMPDDNTLSPPTHRHGRSGSDAAAEREQALRAAEQQYENVGRQWRTRQQHAMGGRLRTEPSKESLSPQKEPRRKRYPSEVENQAGRSDSWVFVPSLNSRSNDQELSPPSQEARSKAPTSRSGPRQPQPPPARFKITSPYTGRPLALPNPPRQPPPVPVVSNEVRASAPRPAGVPIPSRYFAWRGEERGEQKAMPSSASQWSRLTKGTKSMDNLRAAAYNNHPATLQPGGARRGPPQLPMTRPTPPVPSYSSYSPGLPKSYEPPRPAVRPLPVQGTLHGNNSNIDLGRDTYSSSKGTAYFGTLMSPNQEPYPRPQSAFGDSMTSPTRKPQRLQSPTYGSIDSGESNRSPRGTSPSYPYHSTHHSGSKLDNSYGSRSDRSSDAQSGAETSYTTPPRTPISPRSPLYPGREKNAGSSRPSTSDSKLNGMNESHRGSESTLRQEDQAFFSTLISQNTDGTIIASRVAESEKALRSETPPPSSTTSEMSESTFLNQYEQELDSGGDDMGTTIWKKRPTAEAERPKSILRPPLKLDTASTDFREEKPSNTSTQVQHATFVSPTPPASHRPVTPPKPQRRVKGERGSRGSTFTDRQSSTWAPRPPPEDVYERLEEFFPEHDLDKPVIEANSGGTSPTTAEPAIPAPPVAAPPEKLRIRGKKSIRIVAEEHKKLIDRTSRADPTSYSNVIRKRSTKLWGSKLEEVTTAQAKMQSGQPVPESPSGGTTFKWVRGELIGRGTYGRVYLALNATTGEMIAVKQVEMPRTASDKNDSRQVTVVQALKMESETLKDLDHPNIVQYLGFEETPDNLSIFLEYVPGGSIGSCLLKHGKFDENVTKSFTSQILAGLEYLHSKGILHRDLKADNILVEMSGVCKISDFGISKRTDDASGGAFTAMQGTVFWMAPEVINTQKKGYNFKIDIWSVGCVVLEMWAGMRPWMGDEAVAVMFKLYQSKLPPPVPEDVVLSELADDFRRKCFAINPEERPTSAELRMHPYLILPPDWVFTDF</sequence>
<feature type="compositionally biased region" description="Pro residues" evidence="7">
    <location>
        <begin position="665"/>
        <end position="677"/>
    </location>
</feature>
<dbReference type="InterPro" id="IPR008271">
    <property type="entry name" value="Ser/Thr_kinase_AS"/>
</dbReference>
<comment type="similarity">
    <text evidence="1">Belongs to the protein kinase superfamily. STE Ser/Thr protein kinase family. MAP kinase kinase kinase subfamily.</text>
</comment>
<dbReference type="InterPro" id="IPR011009">
    <property type="entry name" value="Kinase-like_dom_sf"/>
</dbReference>
<feature type="compositionally biased region" description="Polar residues" evidence="7">
    <location>
        <begin position="750"/>
        <end position="780"/>
    </location>
</feature>
<feature type="compositionally biased region" description="Pro residues" evidence="7">
    <location>
        <begin position="576"/>
        <end position="587"/>
    </location>
</feature>
<feature type="compositionally biased region" description="Polar residues" evidence="7">
    <location>
        <begin position="972"/>
        <end position="985"/>
    </location>
</feature>
<comment type="caution">
    <text evidence="9">The sequence shown here is derived from an EMBL/GenBank/DDBJ whole genome shotgun (WGS) entry which is preliminary data.</text>
</comment>
<keyword evidence="4" id="KW-0418">Kinase</keyword>